<organism evidence="8">
    <name type="scientific">Rhizophora mucronata</name>
    <name type="common">Asiatic mangrove</name>
    <dbReference type="NCBI Taxonomy" id="61149"/>
    <lineage>
        <taxon>Eukaryota</taxon>
        <taxon>Viridiplantae</taxon>
        <taxon>Streptophyta</taxon>
        <taxon>Embryophyta</taxon>
        <taxon>Tracheophyta</taxon>
        <taxon>Spermatophyta</taxon>
        <taxon>Magnoliopsida</taxon>
        <taxon>eudicotyledons</taxon>
        <taxon>Gunneridae</taxon>
        <taxon>Pentapetalae</taxon>
        <taxon>rosids</taxon>
        <taxon>fabids</taxon>
        <taxon>Malpighiales</taxon>
        <taxon>Rhizophoraceae</taxon>
        <taxon>Rhizophora</taxon>
    </lineage>
</organism>
<sequence>MLSAAATLLVACRSIPSSITAHTPASPLYFESKALPPFGEAGPPSSSVMVLKVAADLYYTSTSSPFTLTYCLITTPLVFANLALCPFEAIKIRVQARPRFAHGLHDGFPKLHSTEGLLG</sequence>
<dbReference type="GO" id="GO:0005315">
    <property type="term" value="F:phosphate transmembrane transporter activity"/>
    <property type="evidence" value="ECO:0007669"/>
    <property type="project" value="InterPro"/>
</dbReference>
<keyword evidence="4" id="KW-0677">Repeat</keyword>
<keyword evidence="6" id="KW-1133">Transmembrane helix</keyword>
<dbReference type="GO" id="GO:1990547">
    <property type="term" value="P:mitochondrial phosphate ion transmembrane transport"/>
    <property type="evidence" value="ECO:0007669"/>
    <property type="project" value="InterPro"/>
</dbReference>
<keyword evidence="7" id="KW-0496">Mitochondrion</keyword>
<dbReference type="AlphaFoldDB" id="A0A2P2J4F9"/>
<evidence type="ECO:0000313" key="8">
    <source>
        <dbReference type="EMBL" id="MBW88371.1"/>
    </source>
</evidence>
<comment type="subcellular location">
    <subcellularLocation>
        <location evidence="1">Mitochondrion inner membrane</location>
        <topology evidence="1">Multi-pass membrane protein</topology>
    </subcellularLocation>
</comment>
<keyword evidence="5" id="KW-0999">Mitochondrion inner membrane</keyword>
<evidence type="ECO:0000256" key="4">
    <source>
        <dbReference type="ARBA" id="ARBA00022737"/>
    </source>
</evidence>
<reference evidence="8" key="1">
    <citation type="submission" date="2018-02" db="EMBL/GenBank/DDBJ databases">
        <title>Rhizophora mucronata_Transcriptome.</title>
        <authorList>
            <person name="Meera S.P."/>
            <person name="Sreeshan A."/>
            <person name="Augustine A."/>
        </authorList>
    </citation>
    <scope>NUCLEOTIDE SEQUENCE</scope>
    <source>
        <tissue evidence="8">Leaf</tissue>
    </source>
</reference>
<keyword evidence="3" id="KW-0813">Transport</keyword>
<name>A0A2P2J4F9_RHIMU</name>
<protein>
    <submittedName>
        <fullName evidence="8">Mitochondrial phosphate carrier protein 1 isoform X1</fullName>
    </submittedName>
</protein>
<dbReference type="InterPro" id="IPR044677">
    <property type="entry name" value="SLC25A3/Pic2/Mir1-like"/>
</dbReference>
<dbReference type="GO" id="GO:0005743">
    <property type="term" value="C:mitochondrial inner membrane"/>
    <property type="evidence" value="ECO:0007669"/>
    <property type="project" value="UniProtKB-SubCell"/>
</dbReference>
<evidence type="ECO:0000256" key="1">
    <source>
        <dbReference type="ARBA" id="ARBA00004448"/>
    </source>
</evidence>
<dbReference type="EMBL" id="GGEC01007888">
    <property type="protein sequence ID" value="MBW88371.1"/>
    <property type="molecule type" value="Transcribed_RNA"/>
</dbReference>
<dbReference type="PANTHER" id="PTHR45671:SF14">
    <property type="entry name" value="PHOSPHATE CARRIER PROTEIN"/>
    <property type="match status" value="1"/>
</dbReference>
<evidence type="ECO:0000256" key="2">
    <source>
        <dbReference type="ARBA" id="ARBA00006375"/>
    </source>
</evidence>
<keyword evidence="6" id="KW-0472">Membrane</keyword>
<keyword evidence="6" id="KW-0812">Transmembrane</keyword>
<proteinExistence type="inferred from homology"/>
<evidence type="ECO:0000256" key="5">
    <source>
        <dbReference type="ARBA" id="ARBA00022792"/>
    </source>
</evidence>
<evidence type="ECO:0000256" key="7">
    <source>
        <dbReference type="ARBA" id="ARBA00023128"/>
    </source>
</evidence>
<dbReference type="PANTHER" id="PTHR45671">
    <property type="entry name" value="SOLUTE CARRIER FAMILY 25 (MITOCHONDRIAL CARRIER PHOSPHATE CARRIER), MEMBER 3, LIKE-RELATED-RELATED"/>
    <property type="match status" value="1"/>
</dbReference>
<comment type="similarity">
    <text evidence="2">Belongs to the mitochondrial carrier (TC 2.A.29) family.</text>
</comment>
<evidence type="ECO:0000256" key="6">
    <source>
        <dbReference type="ARBA" id="ARBA00022989"/>
    </source>
</evidence>
<evidence type="ECO:0000256" key="3">
    <source>
        <dbReference type="ARBA" id="ARBA00022448"/>
    </source>
</evidence>
<dbReference type="EMBL" id="GGEC01007889">
    <property type="protein sequence ID" value="MBW88372.1"/>
    <property type="molecule type" value="Transcribed_RNA"/>
</dbReference>
<accession>A0A2P2J4F9</accession>